<organism evidence="2 3">
    <name type="scientific">Photobacterium jeanii</name>
    <dbReference type="NCBI Taxonomy" id="858640"/>
    <lineage>
        <taxon>Bacteria</taxon>
        <taxon>Pseudomonadati</taxon>
        <taxon>Pseudomonadota</taxon>
        <taxon>Gammaproteobacteria</taxon>
        <taxon>Vibrionales</taxon>
        <taxon>Vibrionaceae</taxon>
        <taxon>Photobacterium</taxon>
    </lineage>
</organism>
<dbReference type="AlphaFoldDB" id="A0A178KIE4"/>
<comment type="caution">
    <text evidence="2">The sequence shown here is derived from an EMBL/GenBank/DDBJ whole genome shotgun (WGS) entry which is preliminary data.</text>
</comment>
<keyword evidence="3" id="KW-1185">Reference proteome</keyword>
<dbReference type="STRING" id="858640.A3K86_10100"/>
<name>A0A178KIE4_9GAMM</name>
<dbReference type="RefSeq" id="WP_068330778.1">
    <property type="nucleotide sequence ID" value="NZ_LVHF01000018.1"/>
</dbReference>
<evidence type="ECO:0000313" key="3">
    <source>
        <dbReference type="Proteomes" id="UP000078503"/>
    </source>
</evidence>
<reference evidence="2 3" key="1">
    <citation type="submission" date="2016-03" db="EMBL/GenBank/DDBJ databases">
        <title>Photobacterium proteolyticum sp. nov. a protease producing bacterium isolated from ocean sediments of Laizhou Bay.</title>
        <authorList>
            <person name="Li Y."/>
        </authorList>
    </citation>
    <scope>NUCLEOTIDE SEQUENCE [LARGE SCALE GENOMIC DNA]</scope>
    <source>
        <strain evidence="2 3">R-40508</strain>
    </source>
</reference>
<keyword evidence="1" id="KW-0472">Membrane</keyword>
<gene>
    <name evidence="2" type="ORF">A3K86_10100</name>
</gene>
<dbReference type="OrthoDB" id="5918883at2"/>
<proteinExistence type="predicted"/>
<evidence type="ECO:0000313" key="2">
    <source>
        <dbReference type="EMBL" id="OAN16514.1"/>
    </source>
</evidence>
<dbReference type="EMBL" id="LVHF01000018">
    <property type="protein sequence ID" value="OAN16514.1"/>
    <property type="molecule type" value="Genomic_DNA"/>
</dbReference>
<evidence type="ECO:0000256" key="1">
    <source>
        <dbReference type="SAM" id="Phobius"/>
    </source>
</evidence>
<sequence length="163" mass="18977">MLPEVFNQRQINRIHYTIWFVVVLILVIALRVEWRKVNEKADDIAMRLTIKSLNEGAVAMRQMWELNNRPATLKVDDIDVIFTAKGWPRVEQNNSLDCYNLWRLLSPANIPAPHISMLYSKEPKSVTYESCVYEISAGKWLELFYGNETIKLNDFVAEKSTKS</sequence>
<accession>A0A178KIE4</accession>
<evidence type="ECO:0008006" key="4">
    <source>
        <dbReference type="Google" id="ProtNLM"/>
    </source>
</evidence>
<keyword evidence="1" id="KW-1133">Transmembrane helix</keyword>
<dbReference type="Proteomes" id="UP000078503">
    <property type="component" value="Unassembled WGS sequence"/>
</dbReference>
<keyword evidence="1" id="KW-0812">Transmembrane</keyword>
<protein>
    <recommendedName>
        <fullName evidence="4">MSHA biogenesis protein MshF</fullName>
    </recommendedName>
</protein>
<feature type="transmembrane region" description="Helical" evidence="1">
    <location>
        <begin position="14"/>
        <end position="32"/>
    </location>
</feature>